<evidence type="ECO:0000313" key="1">
    <source>
        <dbReference type="EnsemblPlants" id="MELO3C029211.2.1"/>
    </source>
</evidence>
<proteinExistence type="predicted"/>
<organism evidence="1">
    <name type="scientific">Cucumis melo</name>
    <name type="common">Muskmelon</name>
    <dbReference type="NCBI Taxonomy" id="3656"/>
    <lineage>
        <taxon>Eukaryota</taxon>
        <taxon>Viridiplantae</taxon>
        <taxon>Streptophyta</taxon>
        <taxon>Embryophyta</taxon>
        <taxon>Tracheophyta</taxon>
        <taxon>Spermatophyta</taxon>
        <taxon>Magnoliopsida</taxon>
        <taxon>eudicotyledons</taxon>
        <taxon>Gunneridae</taxon>
        <taxon>Pentapetalae</taxon>
        <taxon>rosids</taxon>
        <taxon>fabids</taxon>
        <taxon>Cucurbitales</taxon>
        <taxon>Cucurbitaceae</taxon>
        <taxon>Benincaseae</taxon>
        <taxon>Cucumis</taxon>
    </lineage>
</organism>
<dbReference type="AlphaFoldDB" id="A0A9I9E5W5"/>
<name>A0A9I9E5W5_CUCME</name>
<sequence>MVRDPSLKPFYFSSWSATVSRFALCFPSRPRLLKLTRDSHFYLNLNRDLTRLPHDSLFKALPLATTTLKRCHL</sequence>
<accession>A0A9I9E5W5</accession>
<protein>
    <submittedName>
        <fullName evidence="1">Uncharacterized protein</fullName>
    </submittedName>
</protein>
<reference evidence="1" key="1">
    <citation type="submission" date="2023-03" db="UniProtKB">
        <authorList>
            <consortium name="EnsemblPlants"/>
        </authorList>
    </citation>
    <scope>IDENTIFICATION</scope>
</reference>
<dbReference type="EnsemblPlants" id="MELO3C029211.2.1">
    <property type="protein sequence ID" value="MELO3C029211.2.1"/>
    <property type="gene ID" value="MELO3C029211.2"/>
</dbReference>
<dbReference type="Gramene" id="MELO3C029211.2.1">
    <property type="protein sequence ID" value="MELO3C029211.2.1"/>
    <property type="gene ID" value="MELO3C029211.2"/>
</dbReference>